<evidence type="ECO:0000256" key="1">
    <source>
        <dbReference type="SAM" id="Phobius"/>
    </source>
</evidence>
<evidence type="ECO:0000313" key="2">
    <source>
        <dbReference type="EMBL" id="QIQ21245.1"/>
    </source>
</evidence>
<accession>A0A6G9IAI7</accession>
<keyword evidence="1" id="KW-0812">Transmembrane</keyword>
<feature type="transmembrane region" description="Helical" evidence="1">
    <location>
        <begin position="94"/>
        <end position="113"/>
    </location>
</feature>
<evidence type="ECO:0000313" key="3">
    <source>
        <dbReference type="Proteomes" id="UP000501168"/>
    </source>
</evidence>
<feature type="transmembrane region" description="Helical" evidence="1">
    <location>
        <begin position="264"/>
        <end position="288"/>
    </location>
</feature>
<dbReference type="EMBL" id="CP050253">
    <property type="protein sequence ID" value="QIQ21245.1"/>
    <property type="molecule type" value="Genomic_DNA"/>
</dbReference>
<keyword evidence="3" id="KW-1185">Reference proteome</keyword>
<gene>
    <name evidence="2" type="ORF">IPMB12_05840</name>
</gene>
<dbReference type="AlphaFoldDB" id="A0A6G9IAI7"/>
<dbReference type="FunCoup" id="A0A6G9IAI7">
    <property type="interactions" value="30"/>
</dbReference>
<protein>
    <submittedName>
        <fullName evidence="2">DUF898 domain-containing protein</fullName>
    </submittedName>
</protein>
<dbReference type="RefSeq" id="WP_166915863.1">
    <property type="nucleotide sequence ID" value="NZ_CP050253.1"/>
</dbReference>
<proteinExistence type="predicted"/>
<feature type="transmembrane region" description="Helical" evidence="1">
    <location>
        <begin position="226"/>
        <end position="244"/>
    </location>
</feature>
<dbReference type="Proteomes" id="UP000501168">
    <property type="component" value="Chromosome"/>
</dbReference>
<name>A0A6G9IAI7_9GAMM</name>
<dbReference type="KEGG" id="orb:IPMB12_05840"/>
<feature type="transmembrane region" description="Helical" evidence="1">
    <location>
        <begin position="170"/>
        <end position="193"/>
    </location>
</feature>
<reference evidence="2 3" key="1">
    <citation type="submission" date="2020-03" db="EMBL/GenBank/DDBJ databases">
        <title>Complete genome sequence of Orbus sp. IPMB12 (BCRC 80908).</title>
        <authorList>
            <person name="Lo W.-S."/>
            <person name="Chang T.-H."/>
            <person name="Kuo C.-H."/>
        </authorList>
    </citation>
    <scope>NUCLEOTIDE SEQUENCE [LARGE SCALE GENOMIC DNA]</scope>
    <source>
        <strain evidence="2 3">IPMB12</strain>
    </source>
</reference>
<keyword evidence="1" id="KW-1133">Transmembrane helix</keyword>
<dbReference type="Pfam" id="PF05987">
    <property type="entry name" value="DUF898"/>
    <property type="match status" value="1"/>
</dbReference>
<feature type="transmembrane region" description="Helical" evidence="1">
    <location>
        <begin position="67"/>
        <end position="88"/>
    </location>
</feature>
<dbReference type="InParanoid" id="A0A6G9IAI7"/>
<organism evidence="2 3">
    <name type="scientific">Zophobihabitans entericus</name>
    <dbReference type="NCBI Taxonomy" id="1635327"/>
    <lineage>
        <taxon>Bacteria</taxon>
        <taxon>Pseudomonadati</taxon>
        <taxon>Pseudomonadota</taxon>
        <taxon>Gammaproteobacteria</taxon>
        <taxon>Orbales</taxon>
        <taxon>Orbaceae</taxon>
        <taxon>Zophobihabitans</taxon>
    </lineage>
</organism>
<dbReference type="InterPro" id="IPR010295">
    <property type="entry name" value="DUF898"/>
</dbReference>
<feature type="transmembrane region" description="Helical" evidence="1">
    <location>
        <begin position="309"/>
        <end position="333"/>
    </location>
</feature>
<keyword evidence="1" id="KW-0472">Membrane</keyword>
<feature type="transmembrane region" description="Helical" evidence="1">
    <location>
        <begin position="134"/>
        <end position="158"/>
    </location>
</feature>
<sequence length="381" mass="43819">MQQNQHTVKFHGTLGECFKIYFLNLLLIICTLGIYSFWAIINLKRYFYQNMEVNGYRFNFHATPIQYLIGFLIALAFYFVFVFLMYFAPKIAPIFILIAFCFLPWLIVKSWQFHMRMTSLNGVHFSFRGDIGRAYWVLLIAPLLLILGFVIVFAILAGGIVGPMISGGDFSLSVIAIICLLFIAGIPPISAILNSMGLTYFVNNIFFGEQKFQGEFKKSSLIKIEYIAWLCQAPFLFAIFKFYFDLLTYVVYVIYYPDIYLNLIIQTTFYLILSIIFFVVIGSAYRMVAIRNFAFNQTSINGIQLKSTLQVLPFIWLMVSNLFMIIFTVGLTIPFAQYRFVKYLADNSHLVGDFKIEQGDEDVNTSEANPEFVTDAIISTL</sequence>
<feature type="transmembrane region" description="Helical" evidence="1">
    <location>
        <begin position="20"/>
        <end position="41"/>
    </location>
</feature>